<proteinExistence type="predicted"/>
<reference evidence="1 2" key="1">
    <citation type="submission" date="2020-01" db="EMBL/GenBank/DDBJ databases">
        <authorList>
            <person name="Gupta K D."/>
        </authorList>
    </citation>
    <scope>NUCLEOTIDE SEQUENCE [LARGE SCALE GENOMIC DNA]</scope>
</reference>
<name>A0A8S0XI18_CYCAE</name>
<accession>A0A8S0XI18</accession>
<dbReference type="AlphaFoldDB" id="A0A8S0XI18"/>
<sequence>MPNIEERLVAKLFFVDQHGTETHRMSTLVPWTQADTYQSFLSLVVKCFNDPDLTREFNRKYDIPLQCAIHEDKSTLWARVCQQNWTLLTPQDTLGIFLPHVKEEEVQDGHEPSENDTKDPVDIDKKVPGLVCLTCDQYGAATPGSGGVVIALPKTYEDLESIAWTAYGLGNGEFKEQTRLSTCIPDHTGRSIWVAFDEPAYERLIGLCSSHTFHVKVSFA</sequence>
<gene>
    <name evidence="1" type="ORF">AAE3_LOCUS5470</name>
</gene>
<organism evidence="1 2">
    <name type="scientific">Cyclocybe aegerita</name>
    <name type="common">Black poplar mushroom</name>
    <name type="synonym">Agrocybe aegerita</name>
    <dbReference type="NCBI Taxonomy" id="1973307"/>
    <lineage>
        <taxon>Eukaryota</taxon>
        <taxon>Fungi</taxon>
        <taxon>Dikarya</taxon>
        <taxon>Basidiomycota</taxon>
        <taxon>Agaricomycotina</taxon>
        <taxon>Agaricomycetes</taxon>
        <taxon>Agaricomycetidae</taxon>
        <taxon>Agaricales</taxon>
        <taxon>Agaricineae</taxon>
        <taxon>Bolbitiaceae</taxon>
        <taxon>Cyclocybe</taxon>
    </lineage>
</organism>
<dbReference type="Proteomes" id="UP000467700">
    <property type="component" value="Unassembled WGS sequence"/>
</dbReference>
<comment type="caution">
    <text evidence="1">The sequence shown here is derived from an EMBL/GenBank/DDBJ whole genome shotgun (WGS) entry which is preliminary data.</text>
</comment>
<protein>
    <submittedName>
        <fullName evidence="1">Uncharacterized protein</fullName>
    </submittedName>
</protein>
<evidence type="ECO:0000313" key="1">
    <source>
        <dbReference type="EMBL" id="CAA7263009.1"/>
    </source>
</evidence>
<keyword evidence="2" id="KW-1185">Reference proteome</keyword>
<dbReference type="EMBL" id="CACVBS010000038">
    <property type="protein sequence ID" value="CAA7263009.1"/>
    <property type="molecule type" value="Genomic_DNA"/>
</dbReference>
<evidence type="ECO:0000313" key="2">
    <source>
        <dbReference type="Proteomes" id="UP000467700"/>
    </source>
</evidence>